<feature type="transmembrane region" description="Helical" evidence="10">
    <location>
        <begin position="125"/>
        <end position="147"/>
    </location>
</feature>
<evidence type="ECO:0000313" key="11">
    <source>
        <dbReference type="EMBL" id="TBU98166.1"/>
    </source>
</evidence>
<dbReference type="GO" id="GO:0006605">
    <property type="term" value="P:protein targeting"/>
    <property type="evidence" value="ECO:0007669"/>
    <property type="project" value="UniProtKB-UniRule"/>
</dbReference>
<protein>
    <recommendedName>
        <fullName evidence="3 9">Flagellar biosynthetic protein FliR</fullName>
    </recommendedName>
</protein>
<evidence type="ECO:0000256" key="2">
    <source>
        <dbReference type="ARBA" id="ARBA00009772"/>
    </source>
</evidence>
<comment type="function">
    <text evidence="1 10">Role in flagellar biosynthesis.</text>
</comment>
<keyword evidence="6 10" id="KW-1133">Transmembrane helix</keyword>
<keyword evidence="11" id="KW-0969">Cilium</keyword>
<evidence type="ECO:0000256" key="9">
    <source>
        <dbReference type="NCBIfam" id="TIGR01400"/>
    </source>
</evidence>
<dbReference type="RefSeq" id="WP_131184481.1">
    <property type="nucleotide sequence ID" value="NZ_QJUO01000014.1"/>
</dbReference>
<dbReference type="InterPro" id="IPR002010">
    <property type="entry name" value="T3SS_IM_R"/>
</dbReference>
<evidence type="ECO:0000256" key="4">
    <source>
        <dbReference type="ARBA" id="ARBA00022475"/>
    </source>
</evidence>
<feature type="transmembrane region" description="Helical" evidence="10">
    <location>
        <begin position="42"/>
        <end position="59"/>
    </location>
</feature>
<comment type="caution">
    <text evidence="11">The sequence shown here is derived from an EMBL/GenBank/DDBJ whole genome shotgun (WGS) entry which is preliminary data.</text>
</comment>
<feature type="transmembrane region" description="Helical" evidence="10">
    <location>
        <begin position="176"/>
        <end position="201"/>
    </location>
</feature>
<accession>A0A4Q9RBE7</accession>
<dbReference type="PRINTS" id="PR00953">
    <property type="entry name" value="TYPE3IMRPROT"/>
</dbReference>
<feature type="transmembrane region" description="Helical" evidence="10">
    <location>
        <begin position="12"/>
        <end position="30"/>
    </location>
</feature>
<dbReference type="NCBIfam" id="TIGR01400">
    <property type="entry name" value="fliR"/>
    <property type="match status" value="1"/>
</dbReference>
<keyword evidence="11" id="KW-0966">Cell projection</keyword>
<dbReference type="InterPro" id="IPR006303">
    <property type="entry name" value="FliR"/>
</dbReference>
<keyword evidence="8 10" id="KW-0975">Bacterial flagellum</keyword>
<evidence type="ECO:0000313" key="12">
    <source>
        <dbReference type="Proteomes" id="UP000292639"/>
    </source>
</evidence>
<dbReference type="Proteomes" id="UP000292639">
    <property type="component" value="Unassembled WGS sequence"/>
</dbReference>
<evidence type="ECO:0000256" key="1">
    <source>
        <dbReference type="ARBA" id="ARBA00002578"/>
    </source>
</evidence>
<keyword evidence="12" id="KW-1185">Reference proteome</keyword>
<dbReference type="GO" id="GO:0009425">
    <property type="term" value="C:bacterial-type flagellum basal body"/>
    <property type="evidence" value="ECO:0007669"/>
    <property type="project" value="UniProtKB-SubCell"/>
</dbReference>
<dbReference type="GO" id="GO:0044780">
    <property type="term" value="P:bacterial-type flagellum assembly"/>
    <property type="evidence" value="ECO:0007669"/>
    <property type="project" value="UniProtKB-UniRule"/>
</dbReference>
<evidence type="ECO:0000256" key="7">
    <source>
        <dbReference type="ARBA" id="ARBA00023136"/>
    </source>
</evidence>
<feature type="transmembrane region" description="Helical" evidence="10">
    <location>
        <begin position="213"/>
        <end position="233"/>
    </location>
</feature>
<dbReference type="PANTHER" id="PTHR30065:SF8">
    <property type="entry name" value="FLAGELLAR BIOSYNTHETIC PROTEIN FLIR"/>
    <property type="match status" value="1"/>
</dbReference>
<evidence type="ECO:0000256" key="5">
    <source>
        <dbReference type="ARBA" id="ARBA00022692"/>
    </source>
</evidence>
<evidence type="ECO:0000256" key="10">
    <source>
        <dbReference type="RuleBase" id="RU362071"/>
    </source>
</evidence>
<keyword evidence="4 10" id="KW-1003">Cell membrane</keyword>
<evidence type="ECO:0000256" key="3">
    <source>
        <dbReference type="ARBA" id="ARBA00021717"/>
    </source>
</evidence>
<proteinExistence type="inferred from homology"/>
<evidence type="ECO:0000256" key="6">
    <source>
        <dbReference type="ARBA" id="ARBA00022989"/>
    </source>
</evidence>
<sequence>MLELSAAQIGGWVGQFMLPLFRIAALLMSMPIIGTQLVPVRIRLYLALAITLALMPALPEMPVVDALSLPAMLLIVEQILIGVMFGFVLQLFFHVFIVSGQLLAMQMGLGFASMVDPANGISVPVLGQFFNMLIILLFLAVNGHLVVLEILAESFVTLPVGAGLSTNHYWEVASKLGWVLGAGLLLVLPAITALLVINLAFGLMTRAAPQLNIFSIGFPLTLVIGLVIVWVGMADILAQYQGFASETLQLLRELAGSS</sequence>
<feature type="transmembrane region" description="Helical" evidence="10">
    <location>
        <begin position="79"/>
        <end position="104"/>
    </location>
</feature>
<comment type="similarity">
    <text evidence="2 10">Belongs to the FliR/MopE/SpaR family.</text>
</comment>
<reference evidence="11 12" key="1">
    <citation type="submission" date="2018-06" db="EMBL/GenBank/DDBJ databases">
        <title>Three novel Pseudomonas species isolated from symptomatic oak.</title>
        <authorList>
            <person name="Bueno-Gonzalez V."/>
            <person name="Brady C."/>
        </authorList>
    </citation>
    <scope>NUCLEOTIDE SEQUENCE [LARGE SCALE GENOMIC DNA]</scope>
    <source>
        <strain evidence="11 12">P17C</strain>
    </source>
</reference>
<keyword evidence="7 10" id="KW-0472">Membrane</keyword>
<evidence type="ECO:0000256" key="8">
    <source>
        <dbReference type="ARBA" id="ARBA00023143"/>
    </source>
</evidence>
<comment type="subcellular location">
    <subcellularLocation>
        <location evidence="10">Cell membrane</location>
        <topology evidence="10">Multi-pass membrane protein</topology>
    </subcellularLocation>
    <subcellularLocation>
        <location evidence="10">Bacterial flagellum basal body</location>
    </subcellularLocation>
</comment>
<dbReference type="AlphaFoldDB" id="A0A4Q9RBE7"/>
<keyword evidence="11" id="KW-0282">Flagellum</keyword>
<dbReference type="GO" id="GO:0005886">
    <property type="term" value="C:plasma membrane"/>
    <property type="evidence" value="ECO:0007669"/>
    <property type="project" value="UniProtKB-SubCell"/>
</dbReference>
<keyword evidence="5 10" id="KW-0812">Transmembrane</keyword>
<dbReference type="OrthoDB" id="9797790at2"/>
<dbReference type="PANTHER" id="PTHR30065">
    <property type="entry name" value="FLAGELLAR BIOSYNTHETIC PROTEIN FLIR"/>
    <property type="match status" value="1"/>
</dbReference>
<dbReference type="Pfam" id="PF01311">
    <property type="entry name" value="Bac_export_1"/>
    <property type="match status" value="1"/>
</dbReference>
<name>A0A4Q9RBE7_9GAMM</name>
<organism evidence="11 12">
    <name type="scientific">Stutzerimonas kirkiae</name>
    <dbReference type="NCBI Taxonomy" id="2211392"/>
    <lineage>
        <taxon>Bacteria</taxon>
        <taxon>Pseudomonadati</taxon>
        <taxon>Pseudomonadota</taxon>
        <taxon>Gammaproteobacteria</taxon>
        <taxon>Pseudomonadales</taxon>
        <taxon>Pseudomonadaceae</taxon>
        <taxon>Stutzerimonas</taxon>
    </lineage>
</organism>
<dbReference type="EMBL" id="QJUP01000006">
    <property type="protein sequence ID" value="TBU98166.1"/>
    <property type="molecule type" value="Genomic_DNA"/>
</dbReference>
<gene>
    <name evidence="11" type="ORF">DNJ96_06995</name>
</gene>